<sequence>MAYQLNVDVPDQMVTVGGAARLRQFRGDCNATLSGDLERCKVSLNGSLTVVGAIRASCLKVSDALVCHEGVAGGEVTARKISVGAGTEQVRHLAADEISVKGIVRGMADRKVTIVSRRLNVRGMSHVELSSPAEGTLEARVTTRIDDCRITAPDANLELGGVAHNLITHGIDSLKAKELSGSLDVGAHTVIDVGSIKGRGKCCAQRINVTDDVIGEPGRINLIADQVLTIGGDVFTATLTCNGRDAGAGISVGNPVKLGLPEVEAEKTLPTKPTKQLATGGRELSECVIVSDRSAQIRGDVRGSLLAAEGSLEVEGNLDLSDVVVGSLLESSSPATLAVFGDDASIRPVRTPRLLVTGTITFGRCQRLTDSALVSCSLLKHGVVEVTGDQGRAALGRVEGSSITADAVGILEAPAEAVIHAYGLLHLGDGAPHGNQFKLNGDGVVQGELQASLMWAPDGSARRCTLRAGGEEVTVWAPPAEPDAQLATLAVEGERGVVRLRVEGSLHIERIPPETTSNRRSRLQEEPRIPVCEQLSLGENADLHVPSGPHITSQGFKASVVLDAGEVTLTADAATIHATDLLLRIGKSASPTTLIIVPEGRVRIEEPQEQPVSRGRPRPTIHIVSGEAVIAAALTEVHCLSRSSEEMAPNLRVMPQGRITSLTGTFRLGRLEHAQIRGRRRTGRSIHWLSRKKGFGWLRPWAERKDAPPVLVGIAAQGSDSDERPYPEFLGGQLLGVDVTQLPFTEIEPLAHLHVFDPEGPALIDHAIENQGQEKRQDRSQRMALLMESVSGKALSGATRSALLWAVARSHHAAVDRRHWLERLMRFLHRMVGYGYRPGPALVTYLLTVLLVAGLLWRFEGSPACAMSETAAFVDGPYSFGEQVLRVLMLPAGLLRLELGGAATYAPIGCHAALHLGVFAVTGTLLVYLVLALRNYLRTPKE</sequence>
<keyword evidence="1" id="KW-0812">Transmembrane</keyword>
<feature type="transmembrane region" description="Helical" evidence="1">
    <location>
        <begin position="912"/>
        <end position="933"/>
    </location>
</feature>
<reference evidence="3" key="1">
    <citation type="journal article" date="2019" name="Int. J. Syst. Evol. Microbiol.">
        <title>The Global Catalogue of Microorganisms (GCM) 10K type strain sequencing project: providing services to taxonomists for standard genome sequencing and annotation.</title>
        <authorList>
            <consortium name="The Broad Institute Genomics Platform"/>
            <consortium name="The Broad Institute Genome Sequencing Center for Infectious Disease"/>
            <person name="Wu L."/>
            <person name="Ma J."/>
        </authorList>
    </citation>
    <scope>NUCLEOTIDE SEQUENCE [LARGE SCALE GENOMIC DNA]</scope>
    <source>
        <strain evidence="3">CCUG 63369</strain>
    </source>
</reference>
<proteinExistence type="predicted"/>
<name>A0ABW3BBM2_9ACTN</name>
<evidence type="ECO:0008006" key="4">
    <source>
        <dbReference type="Google" id="ProtNLM"/>
    </source>
</evidence>
<dbReference type="EMBL" id="JBHTHR010000002">
    <property type="protein sequence ID" value="MFD0799739.1"/>
    <property type="molecule type" value="Genomic_DNA"/>
</dbReference>
<accession>A0ABW3BBM2</accession>
<keyword evidence="3" id="KW-1185">Reference proteome</keyword>
<gene>
    <name evidence="2" type="ORF">ACFQZU_00160</name>
</gene>
<feature type="transmembrane region" description="Helical" evidence="1">
    <location>
        <begin position="839"/>
        <end position="857"/>
    </location>
</feature>
<keyword evidence="1" id="KW-1133">Transmembrane helix</keyword>
<dbReference type="Proteomes" id="UP001596956">
    <property type="component" value="Unassembled WGS sequence"/>
</dbReference>
<evidence type="ECO:0000256" key="1">
    <source>
        <dbReference type="SAM" id="Phobius"/>
    </source>
</evidence>
<evidence type="ECO:0000313" key="2">
    <source>
        <dbReference type="EMBL" id="MFD0799739.1"/>
    </source>
</evidence>
<organism evidence="2 3">
    <name type="scientific">Streptomonospora algeriensis</name>
    <dbReference type="NCBI Taxonomy" id="995084"/>
    <lineage>
        <taxon>Bacteria</taxon>
        <taxon>Bacillati</taxon>
        <taxon>Actinomycetota</taxon>
        <taxon>Actinomycetes</taxon>
        <taxon>Streptosporangiales</taxon>
        <taxon>Nocardiopsidaceae</taxon>
        <taxon>Streptomonospora</taxon>
    </lineage>
</organism>
<evidence type="ECO:0000313" key="3">
    <source>
        <dbReference type="Proteomes" id="UP001596956"/>
    </source>
</evidence>
<protein>
    <recommendedName>
        <fullName evidence="4">Membrane-associated oxidoreductase</fullName>
    </recommendedName>
</protein>
<comment type="caution">
    <text evidence="2">The sequence shown here is derived from an EMBL/GenBank/DDBJ whole genome shotgun (WGS) entry which is preliminary data.</text>
</comment>
<keyword evidence="1" id="KW-0472">Membrane</keyword>